<sequence>MVTQVVQAIPCDQKSPGENYRIFGSSSIYFTELTFWLSNIGFNWLLYKSKHLSKFSIEKRLIYSSFLSIIFNFGSIMIINNISHFFGRIELLRLISSLTLSNCLLSIGYFYLDDLYNINNNSK</sequence>
<dbReference type="EMBL" id="CAJNOO010000978">
    <property type="protein sequence ID" value="CAF1073329.1"/>
    <property type="molecule type" value="Genomic_DNA"/>
</dbReference>
<feature type="transmembrane region" description="Helical" evidence="1">
    <location>
        <begin position="61"/>
        <end position="79"/>
    </location>
</feature>
<dbReference type="Proteomes" id="UP000663882">
    <property type="component" value="Unassembled WGS sequence"/>
</dbReference>
<evidence type="ECO:0000313" key="4">
    <source>
        <dbReference type="Proteomes" id="UP000663882"/>
    </source>
</evidence>
<keyword evidence="1" id="KW-1133">Transmembrane helix</keyword>
<feature type="transmembrane region" description="Helical" evidence="1">
    <location>
        <begin position="91"/>
        <end position="112"/>
    </location>
</feature>
<dbReference type="OrthoDB" id="5915502at2759"/>
<dbReference type="PANTHER" id="PTHR38640:SF1">
    <property type="entry name" value="GEO09659P1"/>
    <property type="match status" value="1"/>
</dbReference>
<evidence type="ECO:0000313" key="3">
    <source>
        <dbReference type="EMBL" id="CAF3614026.1"/>
    </source>
</evidence>
<dbReference type="Proteomes" id="UP000663823">
    <property type="component" value="Unassembled WGS sequence"/>
</dbReference>
<keyword evidence="1" id="KW-0472">Membrane</keyword>
<comment type="caution">
    <text evidence="2">The sequence shown here is derived from an EMBL/GenBank/DDBJ whole genome shotgun (WGS) entry which is preliminary data.</text>
</comment>
<evidence type="ECO:0000313" key="2">
    <source>
        <dbReference type="EMBL" id="CAF1073329.1"/>
    </source>
</evidence>
<keyword evidence="1" id="KW-0812">Transmembrane</keyword>
<protein>
    <submittedName>
        <fullName evidence="2">Uncharacterized protein</fullName>
    </submittedName>
</protein>
<dbReference type="AlphaFoldDB" id="A0A814M532"/>
<evidence type="ECO:0000256" key="1">
    <source>
        <dbReference type="SAM" id="Phobius"/>
    </source>
</evidence>
<feature type="transmembrane region" description="Helical" evidence="1">
    <location>
        <begin position="28"/>
        <end position="46"/>
    </location>
</feature>
<organism evidence="2 4">
    <name type="scientific">Rotaria sordida</name>
    <dbReference type="NCBI Taxonomy" id="392033"/>
    <lineage>
        <taxon>Eukaryota</taxon>
        <taxon>Metazoa</taxon>
        <taxon>Spiralia</taxon>
        <taxon>Gnathifera</taxon>
        <taxon>Rotifera</taxon>
        <taxon>Eurotatoria</taxon>
        <taxon>Bdelloidea</taxon>
        <taxon>Philodinida</taxon>
        <taxon>Philodinidae</taxon>
        <taxon>Rotaria</taxon>
    </lineage>
</organism>
<reference evidence="2" key="1">
    <citation type="submission" date="2021-02" db="EMBL/GenBank/DDBJ databases">
        <authorList>
            <person name="Nowell W R."/>
        </authorList>
    </citation>
    <scope>NUCLEOTIDE SEQUENCE</scope>
</reference>
<proteinExistence type="predicted"/>
<gene>
    <name evidence="3" type="ORF">OTI717_LOCUS7452</name>
    <name evidence="2" type="ORF">RFH988_LOCUS17890</name>
</gene>
<dbReference type="PANTHER" id="PTHR38640">
    <property type="entry name" value="GEO09659P1"/>
    <property type="match status" value="1"/>
</dbReference>
<dbReference type="EMBL" id="CAJOAX010000560">
    <property type="protein sequence ID" value="CAF3614026.1"/>
    <property type="molecule type" value="Genomic_DNA"/>
</dbReference>
<accession>A0A814M532</accession>
<name>A0A814M532_9BILA</name>